<dbReference type="GO" id="GO:0003677">
    <property type="term" value="F:DNA binding"/>
    <property type="evidence" value="ECO:0007669"/>
    <property type="project" value="UniProtKB-KW"/>
</dbReference>
<dbReference type="Proteomes" id="UP000824221">
    <property type="component" value="Unassembled WGS sequence"/>
</dbReference>
<gene>
    <name evidence="3" type="ORF">H9797_03175</name>
</gene>
<dbReference type="AlphaFoldDB" id="A0A9D2H2J9"/>
<dbReference type="SUPFAM" id="SSF47413">
    <property type="entry name" value="lambda repressor-like DNA-binding domains"/>
    <property type="match status" value="2"/>
</dbReference>
<evidence type="ECO:0000259" key="2">
    <source>
        <dbReference type="PROSITE" id="PS50943"/>
    </source>
</evidence>
<dbReference type="InterPro" id="IPR001387">
    <property type="entry name" value="Cro/C1-type_HTH"/>
</dbReference>
<name>A0A9D2H2J9_9FIRM</name>
<reference evidence="3" key="1">
    <citation type="journal article" date="2021" name="PeerJ">
        <title>Extensive microbial diversity within the chicken gut microbiome revealed by metagenomics and culture.</title>
        <authorList>
            <person name="Gilroy R."/>
            <person name="Ravi A."/>
            <person name="Getino M."/>
            <person name="Pursley I."/>
            <person name="Horton D.L."/>
            <person name="Alikhan N.F."/>
            <person name="Baker D."/>
            <person name="Gharbi K."/>
            <person name="Hall N."/>
            <person name="Watson M."/>
            <person name="Adriaenssens E.M."/>
            <person name="Foster-Nyarko E."/>
            <person name="Jarju S."/>
            <person name="Secka A."/>
            <person name="Antonio M."/>
            <person name="Oren A."/>
            <person name="Chaudhuri R.R."/>
            <person name="La Ragione R."/>
            <person name="Hildebrand F."/>
            <person name="Pallen M.J."/>
        </authorList>
    </citation>
    <scope>NUCLEOTIDE SEQUENCE</scope>
    <source>
        <strain evidence="3">CHK156-179</strain>
    </source>
</reference>
<dbReference type="Pfam" id="PF13443">
    <property type="entry name" value="HTH_26"/>
    <property type="match status" value="1"/>
</dbReference>
<evidence type="ECO:0000313" key="4">
    <source>
        <dbReference type="Proteomes" id="UP000824221"/>
    </source>
</evidence>
<dbReference type="Gene3D" id="1.10.260.40">
    <property type="entry name" value="lambda repressor-like DNA-binding domains"/>
    <property type="match status" value="2"/>
</dbReference>
<dbReference type="InterPro" id="IPR010982">
    <property type="entry name" value="Lambda_DNA-bd_dom_sf"/>
</dbReference>
<reference evidence="3" key="2">
    <citation type="submission" date="2021-04" db="EMBL/GenBank/DDBJ databases">
        <authorList>
            <person name="Gilroy R."/>
        </authorList>
    </citation>
    <scope>NUCLEOTIDE SEQUENCE</scope>
    <source>
        <strain evidence="3">CHK156-179</strain>
    </source>
</reference>
<sequence>MVILSKVAENLQELLDERGLTQTALAQEIKTCSSKLSSYLTGSRAPNFETLLSLVEYFHCSADFVLGLTEYPKEEAEYKPAPPFGERLRVLLREAGQSQYRFVNDTGISWSVFYHWLTGKCLPSADSLVRIAEHLGCSVDHVLGRV</sequence>
<organism evidence="3 4">
    <name type="scientific">Candidatus Gallimonas gallistercoris</name>
    <dbReference type="NCBI Taxonomy" id="2838602"/>
    <lineage>
        <taxon>Bacteria</taxon>
        <taxon>Bacillati</taxon>
        <taxon>Bacillota</taxon>
        <taxon>Clostridia</taxon>
        <taxon>Candidatus Gallimonas</taxon>
    </lineage>
</organism>
<evidence type="ECO:0000256" key="1">
    <source>
        <dbReference type="ARBA" id="ARBA00023125"/>
    </source>
</evidence>
<dbReference type="GO" id="GO:0003700">
    <property type="term" value="F:DNA-binding transcription factor activity"/>
    <property type="evidence" value="ECO:0007669"/>
    <property type="project" value="TreeGrafter"/>
</dbReference>
<dbReference type="GO" id="GO:0005829">
    <property type="term" value="C:cytosol"/>
    <property type="evidence" value="ECO:0007669"/>
    <property type="project" value="TreeGrafter"/>
</dbReference>
<protein>
    <submittedName>
        <fullName evidence="3">Helix-turn-helix domain-containing protein</fullName>
    </submittedName>
</protein>
<dbReference type="PANTHER" id="PTHR46797">
    <property type="entry name" value="HTH-TYPE TRANSCRIPTIONAL REGULATOR"/>
    <property type="match status" value="1"/>
</dbReference>
<dbReference type="EMBL" id="DXAJ01000046">
    <property type="protein sequence ID" value="HJA02365.1"/>
    <property type="molecule type" value="Genomic_DNA"/>
</dbReference>
<feature type="domain" description="HTH cro/C1-type" evidence="2">
    <location>
        <begin position="88"/>
        <end position="142"/>
    </location>
</feature>
<proteinExistence type="predicted"/>
<dbReference type="Pfam" id="PF01381">
    <property type="entry name" value="HTH_3"/>
    <property type="match status" value="1"/>
</dbReference>
<dbReference type="PROSITE" id="PS50943">
    <property type="entry name" value="HTH_CROC1"/>
    <property type="match status" value="2"/>
</dbReference>
<dbReference type="InterPro" id="IPR050807">
    <property type="entry name" value="TransReg_Diox_bact_type"/>
</dbReference>
<dbReference type="SMART" id="SM00530">
    <property type="entry name" value="HTH_XRE"/>
    <property type="match status" value="2"/>
</dbReference>
<dbReference type="CDD" id="cd00093">
    <property type="entry name" value="HTH_XRE"/>
    <property type="match status" value="2"/>
</dbReference>
<keyword evidence="1" id="KW-0238">DNA-binding</keyword>
<comment type="caution">
    <text evidence="3">The sequence shown here is derived from an EMBL/GenBank/DDBJ whole genome shotgun (WGS) entry which is preliminary data.</text>
</comment>
<feature type="domain" description="HTH cro/C1-type" evidence="2">
    <location>
        <begin position="11"/>
        <end position="65"/>
    </location>
</feature>
<dbReference type="PANTHER" id="PTHR46797:SF24">
    <property type="entry name" value="DNA-BINDING PHAGE PROTEIN"/>
    <property type="match status" value="1"/>
</dbReference>
<evidence type="ECO:0000313" key="3">
    <source>
        <dbReference type="EMBL" id="HJA02365.1"/>
    </source>
</evidence>
<accession>A0A9D2H2J9</accession>